<sequence length="592" mass="65726">MSASSPPSCTRTTTITRYTRCMQSVPPTPPTPPVSGTPKPRRSAASSLYAIQVRAFLEAAEAVDTDPDVIEDILDGLPMDRVSEADAEDEDGDVDVEGGPGPETSAREHEMEERDSALDELNLYLQEAQTAWTSQEVRQMKHFLKEKGMTAFLNEYVVQRGAPIPKLLYAFGVCLCKELRMKQPRTLMYFLRVALSQELEARERLVAYSTIDDAVNLIAGAKRILILTGAGISVSCGIPDFRSRNGLYASLQESGEYDLNDPQEMFDIQYFRENPAVFYSFASKIYPSNFIPSPCHRFIKLIEDKGKLLRNYTQNIDTLETLAGVQRVVQCHGSFATASCINCRTRVAGSEIADDIMNQKVPLCKVCNVPQAPTATSKSGKKKGKKKKDGWDSDESDEPDLPLYPPGIMKPDITFFGEKLDDSFEQSLMEDRDKVDLVIIIGTSLKVAPVSDTISHLPHSVPQILINKTPIRHINPDIVLLGNADEIVLYLCRRLGWDLPEVTVSSGNQLDTPKRNLRKRPSAEFESQPQRVGNSHVWLFEGAEGGKWVDEIERQSQRQAVDENGSATSTPLSSPPASLSGDSRQMKKPRVQ</sequence>
<dbReference type="InterPro" id="IPR026590">
    <property type="entry name" value="Ssirtuin_cat_dom"/>
</dbReference>
<comment type="similarity">
    <text evidence="3">Belongs to the sirtuin family. Class I subfamily.</text>
</comment>
<dbReference type="InterPro" id="IPR003000">
    <property type="entry name" value="Sirtuin"/>
</dbReference>
<feature type="region of interest" description="Disordered" evidence="10">
    <location>
        <begin position="503"/>
        <end position="530"/>
    </location>
</feature>
<dbReference type="GO" id="GO:0070403">
    <property type="term" value="F:NAD+ binding"/>
    <property type="evidence" value="ECO:0007669"/>
    <property type="project" value="InterPro"/>
</dbReference>
<feature type="binding site" evidence="9">
    <location>
        <position position="367"/>
    </location>
    <ligand>
        <name>Zn(2+)</name>
        <dbReference type="ChEBI" id="CHEBI:29105"/>
    </ligand>
</feature>
<keyword evidence="13" id="KW-1185">Reference proteome</keyword>
<evidence type="ECO:0000256" key="9">
    <source>
        <dbReference type="PROSITE-ProRule" id="PRU00236"/>
    </source>
</evidence>
<keyword evidence="6 9" id="KW-0862">Zinc</keyword>
<feature type="region of interest" description="Disordered" evidence="10">
    <location>
        <begin position="1"/>
        <end position="45"/>
    </location>
</feature>
<evidence type="ECO:0000256" key="10">
    <source>
        <dbReference type="SAM" id="MobiDB-lite"/>
    </source>
</evidence>
<comment type="subcellular location">
    <subcellularLocation>
        <location evidence="2">Mitochondrion</location>
    </subcellularLocation>
</comment>
<evidence type="ECO:0000256" key="3">
    <source>
        <dbReference type="ARBA" id="ARBA00006924"/>
    </source>
</evidence>
<feature type="domain" description="Deacetylase sirtuin-type" evidence="11">
    <location>
        <begin position="204"/>
        <end position="498"/>
    </location>
</feature>
<organism evidence="12 13">
    <name type="scientific">Lentinus brumalis</name>
    <dbReference type="NCBI Taxonomy" id="2498619"/>
    <lineage>
        <taxon>Eukaryota</taxon>
        <taxon>Fungi</taxon>
        <taxon>Dikarya</taxon>
        <taxon>Basidiomycota</taxon>
        <taxon>Agaricomycotina</taxon>
        <taxon>Agaricomycetes</taxon>
        <taxon>Polyporales</taxon>
        <taxon>Polyporaceae</taxon>
        <taxon>Lentinus</taxon>
    </lineage>
</organism>
<feature type="compositionally biased region" description="Low complexity" evidence="10">
    <location>
        <begin position="566"/>
        <end position="580"/>
    </location>
</feature>
<name>A0A371D6I6_9APHY</name>
<evidence type="ECO:0000313" key="12">
    <source>
        <dbReference type="EMBL" id="RDX48151.1"/>
    </source>
</evidence>
<keyword evidence="4" id="KW-0808">Transferase</keyword>
<dbReference type="GO" id="GO:0005739">
    <property type="term" value="C:mitochondrion"/>
    <property type="evidence" value="ECO:0007669"/>
    <property type="project" value="UniProtKB-SubCell"/>
</dbReference>
<dbReference type="Pfam" id="PF02146">
    <property type="entry name" value="SIR2"/>
    <property type="match status" value="1"/>
</dbReference>
<accession>A0A371D6I6</accession>
<keyword evidence="5 9" id="KW-0479">Metal-binding</keyword>
<dbReference type="SUPFAM" id="SSF52467">
    <property type="entry name" value="DHS-like NAD/FAD-binding domain"/>
    <property type="match status" value="1"/>
</dbReference>
<evidence type="ECO:0000256" key="6">
    <source>
        <dbReference type="ARBA" id="ARBA00022833"/>
    </source>
</evidence>
<dbReference type="STRING" id="139420.A0A371D6I6"/>
<proteinExistence type="inferred from homology"/>
<evidence type="ECO:0000259" key="11">
    <source>
        <dbReference type="PROSITE" id="PS50305"/>
    </source>
</evidence>
<dbReference type="InterPro" id="IPR026591">
    <property type="entry name" value="Sirtuin_cat_small_dom_sf"/>
</dbReference>
<dbReference type="Gene3D" id="3.40.50.1220">
    <property type="entry name" value="TPP-binding domain"/>
    <property type="match status" value="1"/>
</dbReference>
<dbReference type="PANTHER" id="PTHR11085">
    <property type="entry name" value="NAD-DEPENDENT PROTEIN DEACYLASE SIRTUIN-5, MITOCHONDRIAL-RELATED"/>
    <property type="match status" value="1"/>
</dbReference>
<feature type="region of interest" description="Disordered" evidence="10">
    <location>
        <begin position="84"/>
        <end position="112"/>
    </location>
</feature>
<protein>
    <submittedName>
        <fullName evidence="12">SIR2-domain-containing protein</fullName>
    </submittedName>
</protein>
<dbReference type="AlphaFoldDB" id="A0A371D6I6"/>
<gene>
    <name evidence="12" type="ORF">OH76DRAFT_678153</name>
</gene>
<dbReference type="PANTHER" id="PTHR11085:SF9">
    <property type="entry name" value="NAD-DEPENDENT PROTEIN DEACETYLASE SIRTUIN-1"/>
    <property type="match status" value="1"/>
</dbReference>
<keyword evidence="8" id="KW-0496">Mitochondrion</keyword>
<feature type="compositionally biased region" description="Acidic residues" evidence="10">
    <location>
        <begin position="85"/>
        <end position="96"/>
    </location>
</feature>
<dbReference type="GO" id="GO:0046970">
    <property type="term" value="F:histone H4K16 deacetylase activity, NAD-dependent"/>
    <property type="evidence" value="ECO:0007669"/>
    <property type="project" value="TreeGrafter"/>
</dbReference>
<dbReference type="InterPro" id="IPR050134">
    <property type="entry name" value="NAD-dep_sirtuin_deacylases"/>
</dbReference>
<dbReference type="InterPro" id="IPR029035">
    <property type="entry name" value="DHS-like_NAD/FAD-binding_dom"/>
</dbReference>
<dbReference type="PROSITE" id="PS50305">
    <property type="entry name" value="SIRTUIN"/>
    <property type="match status" value="1"/>
</dbReference>
<evidence type="ECO:0000256" key="4">
    <source>
        <dbReference type="ARBA" id="ARBA00022679"/>
    </source>
</evidence>
<dbReference type="GO" id="GO:0046872">
    <property type="term" value="F:metal ion binding"/>
    <property type="evidence" value="ECO:0007669"/>
    <property type="project" value="UniProtKB-KW"/>
</dbReference>
<evidence type="ECO:0000256" key="7">
    <source>
        <dbReference type="ARBA" id="ARBA00023027"/>
    </source>
</evidence>
<evidence type="ECO:0000256" key="5">
    <source>
        <dbReference type="ARBA" id="ARBA00022723"/>
    </source>
</evidence>
<feature type="active site" description="Proton acceptor" evidence="9">
    <location>
        <position position="332"/>
    </location>
</feature>
<comment type="cofactor">
    <cofactor evidence="1">
        <name>Zn(2+)</name>
        <dbReference type="ChEBI" id="CHEBI:29105"/>
    </cofactor>
</comment>
<keyword evidence="7" id="KW-0520">NAD</keyword>
<dbReference type="GO" id="GO:0005634">
    <property type="term" value="C:nucleus"/>
    <property type="evidence" value="ECO:0007669"/>
    <property type="project" value="TreeGrafter"/>
</dbReference>
<feature type="region of interest" description="Disordered" evidence="10">
    <location>
        <begin position="372"/>
        <end position="406"/>
    </location>
</feature>
<feature type="binding site" evidence="9">
    <location>
        <position position="364"/>
    </location>
    <ligand>
        <name>Zn(2+)</name>
        <dbReference type="ChEBI" id="CHEBI:29105"/>
    </ligand>
</feature>
<dbReference type="EMBL" id="KZ857413">
    <property type="protein sequence ID" value="RDX48151.1"/>
    <property type="molecule type" value="Genomic_DNA"/>
</dbReference>
<feature type="region of interest" description="Disordered" evidence="10">
    <location>
        <begin position="554"/>
        <end position="592"/>
    </location>
</feature>
<evidence type="ECO:0000256" key="1">
    <source>
        <dbReference type="ARBA" id="ARBA00001947"/>
    </source>
</evidence>
<feature type="compositionally biased region" description="Low complexity" evidence="10">
    <location>
        <begin position="10"/>
        <end position="20"/>
    </location>
</feature>
<reference evidence="12 13" key="1">
    <citation type="journal article" date="2018" name="Biotechnol. Biofuels">
        <title>Integrative visual omics of the white-rot fungus Polyporus brumalis exposes the biotechnological potential of its oxidative enzymes for delignifying raw plant biomass.</title>
        <authorList>
            <person name="Miyauchi S."/>
            <person name="Rancon A."/>
            <person name="Drula E."/>
            <person name="Hage H."/>
            <person name="Chaduli D."/>
            <person name="Favel A."/>
            <person name="Grisel S."/>
            <person name="Henrissat B."/>
            <person name="Herpoel-Gimbert I."/>
            <person name="Ruiz-Duenas F.J."/>
            <person name="Chevret D."/>
            <person name="Hainaut M."/>
            <person name="Lin J."/>
            <person name="Wang M."/>
            <person name="Pangilinan J."/>
            <person name="Lipzen A."/>
            <person name="Lesage-Meessen L."/>
            <person name="Navarro D."/>
            <person name="Riley R."/>
            <person name="Grigoriev I.V."/>
            <person name="Zhou S."/>
            <person name="Raouche S."/>
            <person name="Rosso M.N."/>
        </authorList>
    </citation>
    <scope>NUCLEOTIDE SEQUENCE [LARGE SCALE GENOMIC DNA]</scope>
    <source>
        <strain evidence="12 13">BRFM 1820</strain>
    </source>
</reference>
<dbReference type="OrthoDB" id="420264at2759"/>
<feature type="binding site" evidence="9">
    <location>
        <position position="340"/>
    </location>
    <ligand>
        <name>Zn(2+)</name>
        <dbReference type="ChEBI" id="CHEBI:29105"/>
    </ligand>
</feature>
<evidence type="ECO:0000313" key="13">
    <source>
        <dbReference type="Proteomes" id="UP000256964"/>
    </source>
</evidence>
<feature type="binding site" evidence="9">
    <location>
        <position position="343"/>
    </location>
    <ligand>
        <name>Zn(2+)</name>
        <dbReference type="ChEBI" id="CHEBI:29105"/>
    </ligand>
</feature>
<dbReference type="Proteomes" id="UP000256964">
    <property type="component" value="Unassembled WGS sequence"/>
</dbReference>
<evidence type="ECO:0000256" key="8">
    <source>
        <dbReference type="ARBA" id="ARBA00023128"/>
    </source>
</evidence>
<feature type="compositionally biased region" description="Basic residues" evidence="10">
    <location>
        <begin position="379"/>
        <end position="388"/>
    </location>
</feature>
<dbReference type="Gene3D" id="3.30.1600.10">
    <property type="entry name" value="SIR2/SIRT2 'Small Domain"/>
    <property type="match status" value="1"/>
</dbReference>
<feature type="compositionally biased region" description="Pro residues" evidence="10">
    <location>
        <begin position="26"/>
        <end position="35"/>
    </location>
</feature>
<evidence type="ECO:0000256" key="2">
    <source>
        <dbReference type="ARBA" id="ARBA00004173"/>
    </source>
</evidence>